<name>A0ACC2LQS4_PERAE</name>
<proteinExistence type="predicted"/>
<evidence type="ECO:0000313" key="1">
    <source>
        <dbReference type="EMBL" id="KAJ8635432.1"/>
    </source>
</evidence>
<comment type="caution">
    <text evidence="1">The sequence shown here is derived from an EMBL/GenBank/DDBJ whole genome shotgun (WGS) entry which is preliminary data.</text>
</comment>
<reference evidence="1 2" key="1">
    <citation type="journal article" date="2022" name="Hortic Res">
        <title>A haplotype resolved chromosomal level avocado genome allows analysis of novel avocado genes.</title>
        <authorList>
            <person name="Nath O."/>
            <person name="Fletcher S.J."/>
            <person name="Hayward A."/>
            <person name="Shaw L.M."/>
            <person name="Masouleh A.K."/>
            <person name="Furtado A."/>
            <person name="Henry R.J."/>
            <person name="Mitter N."/>
        </authorList>
    </citation>
    <scope>NUCLEOTIDE SEQUENCE [LARGE SCALE GENOMIC DNA]</scope>
    <source>
        <strain evidence="2">cv. Hass</strain>
    </source>
</reference>
<keyword evidence="2" id="KW-1185">Reference proteome</keyword>
<protein>
    <submittedName>
        <fullName evidence="1">Uncharacterized protein</fullName>
    </submittedName>
</protein>
<sequence length="117" mass="13362">MDEDEFKRLLDLFPVVRSRDYQADFKSSKGSTSHSEKNEVTEWQDAWGEADEKETEIQVNPQDLFWEKLRLAAERKVGAVEAGKFCKAFEKAYKKFVSEQVSSGAAQQFVNSATSIM</sequence>
<organism evidence="1 2">
    <name type="scientific">Persea americana</name>
    <name type="common">Avocado</name>
    <dbReference type="NCBI Taxonomy" id="3435"/>
    <lineage>
        <taxon>Eukaryota</taxon>
        <taxon>Viridiplantae</taxon>
        <taxon>Streptophyta</taxon>
        <taxon>Embryophyta</taxon>
        <taxon>Tracheophyta</taxon>
        <taxon>Spermatophyta</taxon>
        <taxon>Magnoliopsida</taxon>
        <taxon>Magnoliidae</taxon>
        <taxon>Laurales</taxon>
        <taxon>Lauraceae</taxon>
        <taxon>Persea</taxon>
    </lineage>
</organism>
<dbReference type="Proteomes" id="UP001234297">
    <property type="component" value="Chromosome 3"/>
</dbReference>
<evidence type="ECO:0000313" key="2">
    <source>
        <dbReference type="Proteomes" id="UP001234297"/>
    </source>
</evidence>
<gene>
    <name evidence="1" type="ORF">MRB53_009699</name>
</gene>
<dbReference type="EMBL" id="CM056811">
    <property type="protein sequence ID" value="KAJ8635432.1"/>
    <property type="molecule type" value="Genomic_DNA"/>
</dbReference>
<accession>A0ACC2LQS4</accession>